<comment type="caution">
    <text evidence="2">The sequence shown here is derived from an EMBL/GenBank/DDBJ whole genome shotgun (WGS) entry which is preliminary data.</text>
</comment>
<dbReference type="EMBL" id="JARRAF010000002">
    <property type="protein sequence ID" value="MDK2122929.1"/>
    <property type="molecule type" value="Genomic_DNA"/>
</dbReference>
<evidence type="ECO:0008006" key="4">
    <source>
        <dbReference type="Google" id="ProtNLM"/>
    </source>
</evidence>
<feature type="transmembrane region" description="Helical" evidence="1">
    <location>
        <begin position="226"/>
        <end position="247"/>
    </location>
</feature>
<evidence type="ECO:0000313" key="3">
    <source>
        <dbReference type="Proteomes" id="UP001172778"/>
    </source>
</evidence>
<gene>
    <name evidence="2" type="ORF">PZA18_02560</name>
</gene>
<feature type="transmembrane region" description="Helical" evidence="1">
    <location>
        <begin position="259"/>
        <end position="279"/>
    </location>
</feature>
<dbReference type="RefSeq" id="WP_284099216.1">
    <property type="nucleotide sequence ID" value="NZ_JARRAF010000002.1"/>
</dbReference>
<feature type="transmembrane region" description="Helical" evidence="1">
    <location>
        <begin position="187"/>
        <end position="206"/>
    </location>
</feature>
<reference evidence="2" key="1">
    <citation type="submission" date="2023-03" db="EMBL/GenBank/DDBJ databases">
        <title>Chitinimonas shenzhenensis gen. nov., sp. nov., a novel member of family Burkholderiaceae isolated from activated sludge collected in Shen Zhen, China.</title>
        <authorList>
            <person name="Wang X."/>
        </authorList>
    </citation>
    <scope>NUCLEOTIDE SEQUENCE</scope>
    <source>
        <strain evidence="2">DQS-5</strain>
    </source>
</reference>
<keyword evidence="1" id="KW-0472">Membrane</keyword>
<feature type="transmembrane region" description="Helical" evidence="1">
    <location>
        <begin position="67"/>
        <end position="91"/>
    </location>
</feature>
<feature type="transmembrane region" description="Helical" evidence="1">
    <location>
        <begin position="103"/>
        <end position="136"/>
    </location>
</feature>
<evidence type="ECO:0000313" key="2">
    <source>
        <dbReference type="EMBL" id="MDK2122929.1"/>
    </source>
</evidence>
<sequence length="767" mass="85480">MAVRHHFMPFCRLVLLFLLCLPALVAFIPSMPQTGLDASWIQALTHMDGKKFGLDIVFTFGPIGYAYMPAMSAHGASIPEQVGLAALWVVVAWRWQEGTRSPWLMLVGLFLSAWLGHGIFVRDTFFMLACCLAGMLALREPRLDRVLGGLLLAWLGLMKGSFLVMGVGLAALLLIYDLWAKRFPTTFLTFVLCWVAGWLLTGQSLGHVYQYWRGLSEISNGYNTDMAINGAIGHLLVYLLFASWFIAREVHACWQNRQASIAVESLILCFVLFISFKAAFVRQDVHELIAFGVLTGLVLFRASIRPKYRLQLVMTMCLALMAIRGQVDSAAAARYAASEAVATYCQQFKSMLAWLHSPLALQGDLAAAFKEGSAKIRQQLGDFQSGGTLDVYPTEQSLVFAIGAHWQPRPVFQSYSAYTPYLAELNRVHLRERGADELLFGLSSIDGRYPSIDDGPSWPTMLALYQPAEMVADRWLALRRAADRPHEQLRPLAGMQMALGEWVALPQSRNVPVFIRLHLVPTTWGRLANLAYKRPPVYLQVELADGRKIRHRIPEGSAAAGFIVSPYLESVFDIGNLWLEKWPGRLQSAQVLRMKVEVDAHAGPAFFEPMIGLEQFEIHGYRRQQSLPASLEAPAWMARELHIVTQAPASPVASKQGGYIDSVQQSGALLEVNGWIPMPDADKVQRLFVAVPSRPQSYQVRAIERRDVGNYLNNKNVIHAGFAFTLQFASAADAQSASKDLCIAYQSQNTDLALVKSDRKSCNRFLK</sequence>
<keyword evidence="3" id="KW-1185">Reference proteome</keyword>
<name>A0ABT7DS88_9NEIS</name>
<accession>A0ABT7DS88</accession>
<feature type="transmembrane region" description="Helical" evidence="1">
    <location>
        <begin position="151"/>
        <end position="175"/>
    </location>
</feature>
<keyword evidence="1" id="KW-0812">Transmembrane</keyword>
<keyword evidence="1" id="KW-1133">Transmembrane helix</keyword>
<evidence type="ECO:0000256" key="1">
    <source>
        <dbReference type="SAM" id="Phobius"/>
    </source>
</evidence>
<protein>
    <recommendedName>
        <fullName evidence="4">4-amino-4-deoxy-L-arabinose transferase-like glycosyltransferase</fullName>
    </recommendedName>
</protein>
<dbReference type="Proteomes" id="UP001172778">
    <property type="component" value="Unassembled WGS sequence"/>
</dbReference>
<proteinExistence type="predicted"/>
<organism evidence="2 3">
    <name type="scientific">Parachitinimonas caeni</name>
    <dbReference type="NCBI Taxonomy" id="3031301"/>
    <lineage>
        <taxon>Bacteria</taxon>
        <taxon>Pseudomonadati</taxon>
        <taxon>Pseudomonadota</taxon>
        <taxon>Betaproteobacteria</taxon>
        <taxon>Neisseriales</taxon>
        <taxon>Chitinibacteraceae</taxon>
        <taxon>Parachitinimonas</taxon>
    </lineage>
</organism>